<comment type="caution">
    <text evidence="2">The sequence shown here is derived from an EMBL/GenBank/DDBJ whole genome shotgun (WGS) entry which is preliminary data.</text>
</comment>
<accession>A0A9E5DMJ2</accession>
<dbReference type="Proteomes" id="UP001068021">
    <property type="component" value="Unassembled WGS sequence"/>
</dbReference>
<dbReference type="EMBL" id="JAPVER010000020">
    <property type="protein sequence ID" value="MCZ3366403.1"/>
    <property type="molecule type" value="Genomic_DNA"/>
</dbReference>
<name>A0A9E5DMJ2_9EURY</name>
<dbReference type="RefSeq" id="WP_157197665.1">
    <property type="nucleotide sequence ID" value="NZ_JAPVER010000020.1"/>
</dbReference>
<protein>
    <submittedName>
        <fullName evidence="2">Uncharacterized protein</fullName>
    </submittedName>
</protein>
<reference evidence="2" key="1">
    <citation type="submission" date="2022-12" db="EMBL/GenBank/DDBJ databases">
        <title>Reclassification of two methanogenic archaea species isolated from the Kolyma lowland permafrost.</title>
        <authorList>
            <person name="Trubitsyn V.E."/>
            <person name="Rivkina E.M."/>
            <person name="Shcherbakova V.A."/>
        </authorList>
    </citation>
    <scope>NUCLEOTIDE SEQUENCE</scope>
    <source>
        <strain evidence="1">M2</strain>
        <strain evidence="2">MK4</strain>
    </source>
</reference>
<evidence type="ECO:0000313" key="2">
    <source>
        <dbReference type="EMBL" id="MCZ3371911.1"/>
    </source>
</evidence>
<evidence type="ECO:0000313" key="1">
    <source>
        <dbReference type="EMBL" id="MCZ3366403.1"/>
    </source>
</evidence>
<keyword evidence="3" id="KW-1185">Reference proteome</keyword>
<proteinExistence type="predicted"/>
<dbReference type="EMBL" id="JAPVES010000029">
    <property type="protein sequence ID" value="MCZ3371911.1"/>
    <property type="molecule type" value="Genomic_DNA"/>
</dbReference>
<organism evidence="2">
    <name type="scientific">Methanobacterium veterum</name>
    <dbReference type="NCBI Taxonomy" id="408577"/>
    <lineage>
        <taxon>Archaea</taxon>
        <taxon>Methanobacteriati</taxon>
        <taxon>Methanobacteriota</taxon>
        <taxon>Methanomada group</taxon>
        <taxon>Methanobacteria</taxon>
        <taxon>Methanobacteriales</taxon>
        <taxon>Methanobacteriaceae</taxon>
        <taxon>Methanobacterium</taxon>
    </lineage>
</organism>
<dbReference type="Proteomes" id="UP001074446">
    <property type="component" value="Unassembled WGS sequence"/>
</dbReference>
<gene>
    <name evidence="2" type="ORF">O3H35_04640</name>
    <name evidence="1" type="ORF">O3H54_10975</name>
</gene>
<evidence type="ECO:0000313" key="3">
    <source>
        <dbReference type="Proteomes" id="UP001068021"/>
    </source>
</evidence>
<dbReference type="AlphaFoldDB" id="A0A9E5DMJ2"/>
<sequence length="46" mass="5195">MVKKLAVCDNCDYKGVADVIEMEDSDDKYWDCPSCGKRHINEGTVI</sequence>